<sequence length="173" mass="20214">MDNQLYWATDQTTVTDVAHWLETSNASHIARLQVMLELSKSIQYFHSCGIVLCRRTPLFKIDLDAEFRPKLHISCLEVKRNEYEYENGVFTFGRLFYEMYFNVRLSHSDSTKLKRNTIVKRPSEPEIREDAWQLIQRCCAEDPESRPTIDEVVQEMESWDVESEIATPASDSG</sequence>
<dbReference type="Proteomes" id="UP000054549">
    <property type="component" value="Unassembled WGS sequence"/>
</dbReference>
<keyword evidence="2" id="KW-1185">Reference proteome</keyword>
<evidence type="ECO:0000313" key="1">
    <source>
        <dbReference type="EMBL" id="KIL57998.1"/>
    </source>
</evidence>
<proteinExistence type="predicted"/>
<dbReference type="SUPFAM" id="SSF56112">
    <property type="entry name" value="Protein kinase-like (PK-like)"/>
    <property type="match status" value="1"/>
</dbReference>
<dbReference type="InterPro" id="IPR011009">
    <property type="entry name" value="Kinase-like_dom_sf"/>
</dbReference>
<dbReference type="OrthoDB" id="26722at2759"/>
<gene>
    <name evidence="1" type="ORF">M378DRAFT_171127</name>
</gene>
<dbReference type="Gene3D" id="1.10.510.10">
    <property type="entry name" value="Transferase(Phosphotransferase) domain 1"/>
    <property type="match status" value="1"/>
</dbReference>
<evidence type="ECO:0000313" key="2">
    <source>
        <dbReference type="Proteomes" id="UP000054549"/>
    </source>
</evidence>
<name>A0A0C2WP61_AMAMK</name>
<reference evidence="1 2" key="1">
    <citation type="submission" date="2014-04" db="EMBL/GenBank/DDBJ databases">
        <title>Evolutionary Origins and Diversification of the Mycorrhizal Mutualists.</title>
        <authorList>
            <consortium name="DOE Joint Genome Institute"/>
            <consortium name="Mycorrhizal Genomics Consortium"/>
            <person name="Kohler A."/>
            <person name="Kuo A."/>
            <person name="Nagy L.G."/>
            <person name="Floudas D."/>
            <person name="Copeland A."/>
            <person name="Barry K.W."/>
            <person name="Cichocki N."/>
            <person name="Veneault-Fourrey C."/>
            <person name="LaButti K."/>
            <person name="Lindquist E.A."/>
            <person name="Lipzen A."/>
            <person name="Lundell T."/>
            <person name="Morin E."/>
            <person name="Murat C."/>
            <person name="Riley R."/>
            <person name="Ohm R."/>
            <person name="Sun H."/>
            <person name="Tunlid A."/>
            <person name="Henrissat B."/>
            <person name="Grigoriev I.V."/>
            <person name="Hibbett D.S."/>
            <person name="Martin F."/>
        </authorList>
    </citation>
    <scope>NUCLEOTIDE SEQUENCE [LARGE SCALE GENOMIC DNA]</scope>
    <source>
        <strain evidence="1 2">Koide BX008</strain>
    </source>
</reference>
<accession>A0A0C2WP61</accession>
<evidence type="ECO:0008006" key="3">
    <source>
        <dbReference type="Google" id="ProtNLM"/>
    </source>
</evidence>
<dbReference type="EMBL" id="KN818350">
    <property type="protein sequence ID" value="KIL57998.1"/>
    <property type="molecule type" value="Genomic_DNA"/>
</dbReference>
<dbReference type="AlphaFoldDB" id="A0A0C2WP61"/>
<protein>
    <recommendedName>
        <fullName evidence="3">Protein kinase domain-containing protein</fullName>
    </recommendedName>
</protein>
<dbReference type="InParanoid" id="A0A0C2WP61"/>
<dbReference type="HOGENOM" id="CLU_087973_0_0_1"/>
<organism evidence="1 2">
    <name type="scientific">Amanita muscaria (strain Koide BX008)</name>
    <dbReference type="NCBI Taxonomy" id="946122"/>
    <lineage>
        <taxon>Eukaryota</taxon>
        <taxon>Fungi</taxon>
        <taxon>Dikarya</taxon>
        <taxon>Basidiomycota</taxon>
        <taxon>Agaricomycotina</taxon>
        <taxon>Agaricomycetes</taxon>
        <taxon>Agaricomycetidae</taxon>
        <taxon>Agaricales</taxon>
        <taxon>Pluteineae</taxon>
        <taxon>Amanitaceae</taxon>
        <taxon>Amanita</taxon>
    </lineage>
</organism>